<keyword evidence="1" id="KW-0620">Polyamine biosynthesis</keyword>
<dbReference type="Pfam" id="PF05175">
    <property type="entry name" value="MTS"/>
    <property type="match status" value="1"/>
</dbReference>
<dbReference type="InterPro" id="IPR007848">
    <property type="entry name" value="Small_mtfrase_dom"/>
</dbReference>
<dbReference type="RefSeq" id="WP_343885858.1">
    <property type="nucleotide sequence ID" value="NZ_BAAAKI010000010.1"/>
</dbReference>
<evidence type="ECO:0000259" key="2">
    <source>
        <dbReference type="Pfam" id="PF05175"/>
    </source>
</evidence>
<dbReference type="SUPFAM" id="SSF53335">
    <property type="entry name" value="S-adenosyl-L-methionine-dependent methyltransferases"/>
    <property type="match status" value="1"/>
</dbReference>
<dbReference type="PANTHER" id="PTHR43317:SF3">
    <property type="entry name" value="BLR2883 PROTEIN"/>
    <property type="match status" value="1"/>
</dbReference>
<comment type="caution">
    <text evidence="3">The sequence shown here is derived from an EMBL/GenBank/DDBJ whole genome shotgun (WGS) entry which is preliminary data.</text>
</comment>
<protein>
    <submittedName>
        <fullName evidence="3">Spermidine synthase</fullName>
    </submittedName>
</protein>
<evidence type="ECO:0000313" key="3">
    <source>
        <dbReference type="EMBL" id="MFC6397552.1"/>
    </source>
</evidence>
<organism evidence="3 4">
    <name type="scientific">Luteococcus sanguinis</name>
    <dbReference type="NCBI Taxonomy" id="174038"/>
    <lineage>
        <taxon>Bacteria</taxon>
        <taxon>Bacillati</taxon>
        <taxon>Actinomycetota</taxon>
        <taxon>Actinomycetes</taxon>
        <taxon>Propionibacteriales</taxon>
        <taxon>Propionibacteriaceae</taxon>
        <taxon>Luteococcus</taxon>
    </lineage>
</organism>
<name>A0ABW1X2T6_9ACTN</name>
<reference evidence="4" key="1">
    <citation type="journal article" date="2019" name="Int. J. Syst. Evol. Microbiol.">
        <title>The Global Catalogue of Microorganisms (GCM) 10K type strain sequencing project: providing services to taxonomists for standard genome sequencing and annotation.</title>
        <authorList>
            <consortium name="The Broad Institute Genomics Platform"/>
            <consortium name="The Broad Institute Genome Sequencing Center for Infectious Disease"/>
            <person name="Wu L."/>
            <person name="Ma J."/>
        </authorList>
    </citation>
    <scope>NUCLEOTIDE SEQUENCE [LARGE SCALE GENOMIC DNA]</scope>
    <source>
        <strain evidence="4">CGMCC 1.15277</strain>
    </source>
</reference>
<evidence type="ECO:0000256" key="1">
    <source>
        <dbReference type="ARBA" id="ARBA00023115"/>
    </source>
</evidence>
<sequence length="221" mass="23737">MDELTTLGFDDSDGFDIALRRRGRREDPEAIVELIVNGMFAMDTADASSEVALADIVPNDATSVLVGGLGLGFTAGALLDRLPHCRVTVVELSGALITWARASLVDTLTRVADDPRATLVHADVKDVLRDATHSWDAILLDVDNGPSFLVHDHNAPLYEPDLLSSAIARLSPGGLLAVWCERASAPLDARLRELSSDVGTVTVRVNRDGHHIDYAIHTARA</sequence>
<accession>A0ABW1X2T6</accession>
<dbReference type="Proteomes" id="UP001596266">
    <property type="component" value="Unassembled WGS sequence"/>
</dbReference>
<proteinExistence type="predicted"/>
<dbReference type="Gene3D" id="3.40.50.150">
    <property type="entry name" value="Vaccinia Virus protein VP39"/>
    <property type="match status" value="1"/>
</dbReference>
<dbReference type="EMBL" id="JBHSUA010000020">
    <property type="protein sequence ID" value="MFC6397552.1"/>
    <property type="molecule type" value="Genomic_DNA"/>
</dbReference>
<evidence type="ECO:0000313" key="4">
    <source>
        <dbReference type="Proteomes" id="UP001596266"/>
    </source>
</evidence>
<dbReference type="CDD" id="cd02440">
    <property type="entry name" value="AdoMet_MTases"/>
    <property type="match status" value="1"/>
</dbReference>
<dbReference type="PANTHER" id="PTHR43317">
    <property type="entry name" value="THERMOSPERMINE SYNTHASE ACAULIS5"/>
    <property type="match status" value="1"/>
</dbReference>
<feature type="domain" description="Methyltransferase small" evidence="2">
    <location>
        <begin position="37"/>
        <end position="202"/>
    </location>
</feature>
<gene>
    <name evidence="3" type="ORF">ACFP57_11245</name>
</gene>
<keyword evidence="4" id="KW-1185">Reference proteome</keyword>
<dbReference type="InterPro" id="IPR029063">
    <property type="entry name" value="SAM-dependent_MTases_sf"/>
</dbReference>